<dbReference type="EMBL" id="JAFBDZ010000002">
    <property type="protein sequence ID" value="MBM7585379.1"/>
    <property type="molecule type" value="Genomic_DNA"/>
</dbReference>
<evidence type="ECO:0000313" key="2">
    <source>
        <dbReference type="Proteomes" id="UP001646157"/>
    </source>
</evidence>
<dbReference type="Pfam" id="PF11553">
    <property type="entry name" value="DUF3231"/>
    <property type="match status" value="2"/>
</dbReference>
<keyword evidence="2" id="KW-1185">Reference proteome</keyword>
<evidence type="ECO:0008006" key="3">
    <source>
        <dbReference type="Google" id="ProtNLM"/>
    </source>
</evidence>
<gene>
    <name evidence="1" type="ORF">JOC86_001921</name>
</gene>
<comment type="caution">
    <text evidence="1">The sequence shown here is derived from an EMBL/GenBank/DDBJ whole genome shotgun (WGS) entry which is preliminary data.</text>
</comment>
<protein>
    <recommendedName>
        <fullName evidence="3">Sugar isomerase</fullName>
    </recommendedName>
</protein>
<dbReference type="InterPro" id="IPR021617">
    <property type="entry name" value="DUF3231"/>
</dbReference>
<organism evidence="1 2">
    <name type="scientific">Rossellomorea pakistanensis</name>
    <dbReference type="NCBI Taxonomy" id="992288"/>
    <lineage>
        <taxon>Bacteria</taxon>
        <taxon>Bacillati</taxon>
        <taxon>Bacillota</taxon>
        <taxon>Bacilli</taxon>
        <taxon>Bacillales</taxon>
        <taxon>Bacillaceae</taxon>
        <taxon>Rossellomorea</taxon>
    </lineage>
</organism>
<name>A0ABS2NCA2_9BACI</name>
<evidence type="ECO:0000313" key="1">
    <source>
        <dbReference type="EMBL" id="MBM7585379.1"/>
    </source>
</evidence>
<sequence>MTDHNIRLSSPEIGGLWGTYIQEKMTVCLLKYFLHHIKDGEIKTILQKALDISIAHLKQISEIFSEENIPLPHGFSDEDIDLSAPPLFHDPFALSFIYTMSRMGMINHAFVTSNIARHDILDFFTKALNQSSELYQDSTTLMLSKGIYDRPPMISYPKKVEYIEKQSYINGVIGKKRPLNAVELTEVFFNVERNYFSILLCLGLLQVVKDKEIKGFIKNGKEISEKQIKFFNELLIKEDLLGTVPVSMEVTDSTTSPFSEKLIVALFHFLNSIDITLIGHALSLSMRTDLATHYSKFIGEILIYAKDGFNIMVDRKWLEQPPQAPNRKELEEW</sequence>
<dbReference type="Proteomes" id="UP001646157">
    <property type="component" value="Unassembled WGS sequence"/>
</dbReference>
<proteinExistence type="predicted"/>
<reference evidence="1 2" key="1">
    <citation type="submission" date="2021-01" db="EMBL/GenBank/DDBJ databases">
        <title>Genomic Encyclopedia of Type Strains, Phase IV (KMG-IV): sequencing the most valuable type-strain genomes for metagenomic binning, comparative biology and taxonomic classification.</title>
        <authorList>
            <person name="Goeker M."/>
        </authorList>
    </citation>
    <scope>NUCLEOTIDE SEQUENCE [LARGE SCALE GENOMIC DNA]</scope>
    <source>
        <strain evidence="1 2">DSM 24834</strain>
    </source>
</reference>
<dbReference type="Gene3D" id="1.20.1260.10">
    <property type="match status" value="2"/>
</dbReference>
<dbReference type="InterPro" id="IPR012347">
    <property type="entry name" value="Ferritin-like"/>
</dbReference>
<accession>A0ABS2NCA2</accession>
<dbReference type="RefSeq" id="WP_205171159.1">
    <property type="nucleotide sequence ID" value="NZ_JAFBDZ010000002.1"/>
</dbReference>